<dbReference type="Pfam" id="PF13676">
    <property type="entry name" value="TIR_2"/>
    <property type="match status" value="1"/>
</dbReference>
<organism evidence="2 3">
    <name type="scientific">Mucilaginibacter aquariorum</name>
    <dbReference type="NCBI Taxonomy" id="2967225"/>
    <lineage>
        <taxon>Bacteria</taxon>
        <taxon>Pseudomonadati</taxon>
        <taxon>Bacteroidota</taxon>
        <taxon>Sphingobacteriia</taxon>
        <taxon>Sphingobacteriales</taxon>
        <taxon>Sphingobacteriaceae</taxon>
        <taxon>Mucilaginibacter</taxon>
    </lineage>
</organism>
<accession>A0ABT1SXM0</accession>
<keyword evidence="2" id="KW-0675">Receptor</keyword>
<name>A0ABT1SXM0_9SPHI</name>
<dbReference type="SUPFAM" id="SSF52200">
    <property type="entry name" value="Toll/Interleukin receptor TIR domain"/>
    <property type="match status" value="1"/>
</dbReference>
<dbReference type="Proteomes" id="UP001204376">
    <property type="component" value="Unassembled WGS sequence"/>
</dbReference>
<reference evidence="2 3" key="1">
    <citation type="submission" date="2022-07" db="EMBL/GenBank/DDBJ databases">
        <title>Mucilaginibacter sp. JC4.</title>
        <authorList>
            <person name="Le V."/>
            <person name="Ko S.-R."/>
            <person name="Ahn C.-Y."/>
            <person name="Oh H.-M."/>
        </authorList>
    </citation>
    <scope>NUCLEOTIDE SEQUENCE [LARGE SCALE GENOMIC DNA]</scope>
    <source>
        <strain evidence="2 3">JC4</strain>
    </source>
</reference>
<dbReference type="SMART" id="SM00255">
    <property type="entry name" value="TIR"/>
    <property type="match status" value="1"/>
</dbReference>
<dbReference type="PROSITE" id="PS50104">
    <property type="entry name" value="TIR"/>
    <property type="match status" value="1"/>
</dbReference>
<dbReference type="InterPro" id="IPR000157">
    <property type="entry name" value="TIR_dom"/>
</dbReference>
<proteinExistence type="predicted"/>
<sequence length="136" mass="15790">MIKVFISHSHQDEKFVNQLLVRLNKDGIMTLANEREVTKGDRITNAINSTDYFIVVLSKRSINSKWVSFELSATILNEISIQDNIILPVLIDDCEIPLSLKDRIFADFRFSFEEGYQKFRGALIPKPTRQFHEMLN</sequence>
<protein>
    <submittedName>
        <fullName evidence="2">Toll/interleukin-1 receptor domain-containing protein</fullName>
    </submittedName>
</protein>
<keyword evidence="3" id="KW-1185">Reference proteome</keyword>
<dbReference type="Gene3D" id="3.40.50.10140">
    <property type="entry name" value="Toll/interleukin-1 receptor homology (TIR) domain"/>
    <property type="match status" value="1"/>
</dbReference>
<evidence type="ECO:0000259" key="1">
    <source>
        <dbReference type="PROSITE" id="PS50104"/>
    </source>
</evidence>
<dbReference type="RefSeq" id="WP_256537303.1">
    <property type="nucleotide sequence ID" value="NZ_JANHOH010000001.1"/>
</dbReference>
<comment type="caution">
    <text evidence="2">The sequence shown here is derived from an EMBL/GenBank/DDBJ whole genome shotgun (WGS) entry which is preliminary data.</text>
</comment>
<evidence type="ECO:0000313" key="3">
    <source>
        <dbReference type="Proteomes" id="UP001204376"/>
    </source>
</evidence>
<gene>
    <name evidence="2" type="ORF">NPE20_03960</name>
</gene>
<dbReference type="InterPro" id="IPR035897">
    <property type="entry name" value="Toll_tir_struct_dom_sf"/>
</dbReference>
<evidence type="ECO:0000313" key="2">
    <source>
        <dbReference type="EMBL" id="MCQ6957094.1"/>
    </source>
</evidence>
<dbReference type="EMBL" id="JANHOH010000001">
    <property type="protein sequence ID" value="MCQ6957094.1"/>
    <property type="molecule type" value="Genomic_DNA"/>
</dbReference>
<feature type="domain" description="TIR" evidence="1">
    <location>
        <begin position="1"/>
        <end position="136"/>
    </location>
</feature>